<dbReference type="RefSeq" id="WP_343969095.1">
    <property type="nucleotide sequence ID" value="NZ_BAAAGK010000072.1"/>
</dbReference>
<protein>
    <recommendedName>
        <fullName evidence="4">C2H2-type domain-containing protein</fullName>
    </recommendedName>
</protein>
<proteinExistence type="predicted"/>
<organism evidence="2 3">
    <name type="scientific">Streptosporangium amethystogenes subsp. fukuiense</name>
    <dbReference type="NCBI Taxonomy" id="698418"/>
    <lineage>
        <taxon>Bacteria</taxon>
        <taxon>Bacillati</taxon>
        <taxon>Actinomycetota</taxon>
        <taxon>Actinomycetes</taxon>
        <taxon>Streptosporangiales</taxon>
        <taxon>Streptosporangiaceae</taxon>
        <taxon>Streptosporangium</taxon>
    </lineage>
</organism>
<sequence length="127" mass="14299">MLHSSRTPKIIRIRWHAEQPPTPLGCRWCGHPPYAHDAASLPHRPDHLWEQPTPAQVRTRMTARRRLGLCGRLPAPPVPTIVTPRPTNRSPISRGRHARPAAPSYGRESPPGLRPSRREAYRKGVTA</sequence>
<name>A0ABW2TBW6_9ACTN</name>
<accession>A0ABW2TBW6</accession>
<keyword evidence="3" id="KW-1185">Reference proteome</keyword>
<evidence type="ECO:0000313" key="3">
    <source>
        <dbReference type="Proteomes" id="UP001596514"/>
    </source>
</evidence>
<dbReference type="EMBL" id="JBHTEE010000001">
    <property type="protein sequence ID" value="MFC7605525.1"/>
    <property type="molecule type" value="Genomic_DNA"/>
</dbReference>
<evidence type="ECO:0000256" key="1">
    <source>
        <dbReference type="SAM" id="MobiDB-lite"/>
    </source>
</evidence>
<reference evidence="3" key="1">
    <citation type="journal article" date="2019" name="Int. J. Syst. Evol. Microbiol.">
        <title>The Global Catalogue of Microorganisms (GCM) 10K type strain sequencing project: providing services to taxonomists for standard genome sequencing and annotation.</title>
        <authorList>
            <consortium name="The Broad Institute Genomics Platform"/>
            <consortium name="The Broad Institute Genome Sequencing Center for Infectious Disease"/>
            <person name="Wu L."/>
            <person name="Ma J."/>
        </authorList>
    </citation>
    <scope>NUCLEOTIDE SEQUENCE [LARGE SCALE GENOMIC DNA]</scope>
    <source>
        <strain evidence="3">JCM 10083</strain>
    </source>
</reference>
<feature type="region of interest" description="Disordered" evidence="1">
    <location>
        <begin position="70"/>
        <end position="127"/>
    </location>
</feature>
<evidence type="ECO:0000313" key="2">
    <source>
        <dbReference type="EMBL" id="MFC7605525.1"/>
    </source>
</evidence>
<evidence type="ECO:0008006" key="4">
    <source>
        <dbReference type="Google" id="ProtNLM"/>
    </source>
</evidence>
<feature type="compositionally biased region" description="Basic and acidic residues" evidence="1">
    <location>
        <begin position="116"/>
        <end position="127"/>
    </location>
</feature>
<dbReference type="Proteomes" id="UP001596514">
    <property type="component" value="Unassembled WGS sequence"/>
</dbReference>
<comment type="caution">
    <text evidence="2">The sequence shown here is derived from an EMBL/GenBank/DDBJ whole genome shotgun (WGS) entry which is preliminary data.</text>
</comment>
<gene>
    <name evidence="2" type="ORF">ACFQVD_36035</name>
</gene>